<reference evidence="2" key="1">
    <citation type="submission" date="2016-06" db="EMBL/GenBank/DDBJ databases">
        <title>Parallel loss of symbiosis genes in relatives of nitrogen-fixing non-legume Parasponia.</title>
        <authorList>
            <person name="Van Velzen R."/>
            <person name="Holmer R."/>
            <person name="Bu F."/>
            <person name="Rutten L."/>
            <person name="Van Zeijl A."/>
            <person name="Liu W."/>
            <person name="Santuari L."/>
            <person name="Cao Q."/>
            <person name="Sharma T."/>
            <person name="Shen D."/>
            <person name="Roswanjaya Y."/>
            <person name="Wardhani T."/>
            <person name="Kalhor M.S."/>
            <person name="Jansen J."/>
            <person name="Van den Hoogen J."/>
            <person name="Gungor B."/>
            <person name="Hartog M."/>
            <person name="Hontelez J."/>
            <person name="Verver J."/>
            <person name="Yang W.-C."/>
            <person name="Schijlen E."/>
            <person name="Repin R."/>
            <person name="Schilthuizen M."/>
            <person name="Schranz E."/>
            <person name="Heidstra R."/>
            <person name="Miyata K."/>
            <person name="Fedorova E."/>
            <person name="Kohlen W."/>
            <person name="Bisseling T."/>
            <person name="Smit S."/>
            <person name="Geurts R."/>
        </authorList>
    </citation>
    <scope>NUCLEOTIDE SEQUENCE [LARGE SCALE GENOMIC DNA]</scope>
    <source>
        <strain evidence="2">cv. RG33-2</strain>
    </source>
</reference>
<comment type="caution">
    <text evidence="1">The sequence shown here is derived from an EMBL/GenBank/DDBJ whole genome shotgun (WGS) entry which is preliminary data.</text>
</comment>
<dbReference type="AlphaFoldDB" id="A0A2P5B6T5"/>
<accession>A0A2P5B6T5</accession>
<proteinExistence type="predicted"/>
<keyword evidence="2" id="KW-1185">Reference proteome</keyword>
<name>A0A2P5B6T5_TREOI</name>
<organism evidence="1 2">
    <name type="scientific">Trema orientale</name>
    <name type="common">Charcoal tree</name>
    <name type="synonym">Celtis orientalis</name>
    <dbReference type="NCBI Taxonomy" id="63057"/>
    <lineage>
        <taxon>Eukaryota</taxon>
        <taxon>Viridiplantae</taxon>
        <taxon>Streptophyta</taxon>
        <taxon>Embryophyta</taxon>
        <taxon>Tracheophyta</taxon>
        <taxon>Spermatophyta</taxon>
        <taxon>Magnoliopsida</taxon>
        <taxon>eudicotyledons</taxon>
        <taxon>Gunneridae</taxon>
        <taxon>Pentapetalae</taxon>
        <taxon>rosids</taxon>
        <taxon>fabids</taxon>
        <taxon>Rosales</taxon>
        <taxon>Cannabaceae</taxon>
        <taxon>Trema</taxon>
    </lineage>
</organism>
<protein>
    <submittedName>
        <fullName evidence="1">Uncharacterized protein</fullName>
    </submittedName>
</protein>
<evidence type="ECO:0000313" key="1">
    <source>
        <dbReference type="EMBL" id="PON44512.1"/>
    </source>
</evidence>
<gene>
    <name evidence="1" type="ORF">TorRG33x02_330650</name>
</gene>
<sequence length="33" mass="3428">MGDSEGGFLDNFHSGDYASIWKSFGAYGIVGAA</sequence>
<evidence type="ECO:0000313" key="2">
    <source>
        <dbReference type="Proteomes" id="UP000237000"/>
    </source>
</evidence>
<dbReference type="InParanoid" id="A0A2P5B6T5"/>
<feature type="non-terminal residue" evidence="1">
    <location>
        <position position="33"/>
    </location>
</feature>
<dbReference type="Proteomes" id="UP000237000">
    <property type="component" value="Unassembled WGS sequence"/>
</dbReference>
<dbReference type="EMBL" id="JXTC01000591">
    <property type="protein sequence ID" value="PON44512.1"/>
    <property type="molecule type" value="Genomic_DNA"/>
</dbReference>
<dbReference type="OrthoDB" id="1700726at2759"/>